<proteinExistence type="predicted"/>
<dbReference type="EMBL" id="LR536450">
    <property type="protein sequence ID" value="VFU08507.1"/>
    <property type="molecule type" value="Genomic_DNA"/>
</dbReference>
<organism evidence="1 2">
    <name type="scientific">Methylocella tundrae</name>
    <dbReference type="NCBI Taxonomy" id="227605"/>
    <lineage>
        <taxon>Bacteria</taxon>
        <taxon>Pseudomonadati</taxon>
        <taxon>Pseudomonadota</taxon>
        <taxon>Alphaproteobacteria</taxon>
        <taxon>Hyphomicrobiales</taxon>
        <taxon>Beijerinckiaceae</taxon>
        <taxon>Methylocella</taxon>
    </lineage>
</organism>
<dbReference type="Proteomes" id="UP000294360">
    <property type="component" value="Chromosome"/>
</dbReference>
<accession>A0A4U8YZF8</accession>
<evidence type="ECO:0000313" key="2">
    <source>
        <dbReference type="Proteomes" id="UP000294360"/>
    </source>
</evidence>
<protein>
    <submittedName>
        <fullName evidence="1">Uncharacterized protein</fullName>
    </submittedName>
</protein>
<sequence length="105" mass="11622">MTSEDYRRYPGAGVLFCRDEAGVPRKAAASWLIGSRRLVMMNAHIFRDPNAEATRTIDECFFQIAGRNYDFSSDSLELGVPDRAGSGCLNSFPRKISGVPPGCFR</sequence>
<gene>
    <name evidence="1" type="ORF">MTUNDRAET4_1614</name>
</gene>
<reference evidence="1 2" key="1">
    <citation type="submission" date="2019-03" db="EMBL/GenBank/DDBJ databases">
        <authorList>
            <person name="Kox A.R. M."/>
        </authorList>
    </citation>
    <scope>NUCLEOTIDE SEQUENCE [LARGE SCALE GENOMIC DNA]</scope>
    <source>
        <strain evidence="1">MTUNDRAET4 annotated genome</strain>
    </source>
</reference>
<name>A0A4U8YZF8_METTU</name>
<evidence type="ECO:0000313" key="1">
    <source>
        <dbReference type="EMBL" id="VFU08507.1"/>
    </source>
</evidence>
<dbReference type="RefSeq" id="WP_134488509.1">
    <property type="nucleotide sequence ID" value="NZ_LR536450.1"/>
</dbReference>
<dbReference type="OrthoDB" id="8436659at2"/>
<dbReference type="KEGG" id="mtun:MTUNDRAET4_1614"/>
<dbReference type="AlphaFoldDB" id="A0A4U8YZF8"/>